<dbReference type="Proteomes" id="UP000035955">
    <property type="component" value="Unassembled WGS sequence"/>
</dbReference>
<sequence length="361" mass="40942">MSIRKIARNARRDDVLELFKPLALRIESKIWDVHVHQSQFERLLGGEARGTLITYSTLKPLAFAGFKKVVVASACMQDTMFFRLLAAQRVKLKPVSKRLSRDLRYQQHEHGERITFYYACEEAWSKTYRDKQVRCEAVEDDVKLLDLIAGATLALFADEPYLWMGNKDLPNTFFDEPGVKTKAERLPNMPHGLNDYQGFHNVVVLSALNPSPAHFHFLESYGINGEEVRTAHYRTAVYQAVMRCSIRNPADATPKRVVVMDRDTAEWMANLFAGAAVEPLPGMGVVPRKGKAGRPRQHASNAEKAWAHRAGKEMEWLAQLDLINETSVVIGRYPDLAREVRAGMSEFACNENTYNTAALRF</sequence>
<protein>
    <submittedName>
        <fullName evidence="1">Uncharacterized protein</fullName>
    </submittedName>
</protein>
<dbReference type="RefSeq" id="WP_048448498.1">
    <property type="nucleotide sequence ID" value="NZ_LABY01000364.1"/>
</dbReference>
<dbReference type="OrthoDB" id="6626154at2"/>
<name>A0A0J6S205_9HYPH</name>
<dbReference type="EMBL" id="LABY01000364">
    <property type="protein sequence ID" value="KMO27602.1"/>
    <property type="molecule type" value="Genomic_DNA"/>
</dbReference>
<evidence type="ECO:0000313" key="2">
    <source>
        <dbReference type="Proteomes" id="UP000035955"/>
    </source>
</evidence>
<evidence type="ECO:0000313" key="1">
    <source>
        <dbReference type="EMBL" id="KMO27602.1"/>
    </source>
</evidence>
<dbReference type="AlphaFoldDB" id="A0A0J6S205"/>
<keyword evidence="2" id="KW-1185">Reference proteome</keyword>
<comment type="caution">
    <text evidence="1">The sequence shown here is derived from an EMBL/GenBank/DDBJ whole genome shotgun (WGS) entry which is preliminary data.</text>
</comment>
<organism evidence="1 2">
    <name type="scientific">Methylobacterium variabile</name>
    <dbReference type="NCBI Taxonomy" id="298794"/>
    <lineage>
        <taxon>Bacteria</taxon>
        <taxon>Pseudomonadati</taxon>
        <taxon>Pseudomonadota</taxon>
        <taxon>Alphaproteobacteria</taxon>
        <taxon>Hyphomicrobiales</taxon>
        <taxon>Methylobacteriaceae</taxon>
        <taxon>Methylobacterium</taxon>
    </lineage>
</organism>
<feature type="non-terminal residue" evidence="1">
    <location>
        <position position="361"/>
    </location>
</feature>
<accession>A0A0J6S205</accession>
<proteinExistence type="predicted"/>
<reference evidence="1 2" key="1">
    <citation type="submission" date="2015-03" db="EMBL/GenBank/DDBJ databases">
        <title>Genome sequencing of Methylobacterium variabile DSM 16961.</title>
        <authorList>
            <person name="Chaudhry V."/>
            <person name="Patil P.B."/>
        </authorList>
    </citation>
    <scope>NUCLEOTIDE SEQUENCE [LARGE SCALE GENOMIC DNA]</scope>
    <source>
        <strain evidence="1 2">DSM 16961</strain>
    </source>
</reference>
<gene>
    <name evidence="1" type="ORF">VQ02_33040</name>
</gene>